<dbReference type="Pfam" id="PF00561">
    <property type="entry name" value="Abhydrolase_1"/>
    <property type="match status" value="1"/>
</dbReference>
<proteinExistence type="predicted"/>
<evidence type="ECO:0000313" key="2">
    <source>
        <dbReference type="EMBL" id="GID11637.1"/>
    </source>
</evidence>
<dbReference type="Proteomes" id="UP000612808">
    <property type="component" value="Unassembled WGS sequence"/>
</dbReference>
<dbReference type="AlphaFoldDB" id="A0A8J3J7M5"/>
<evidence type="ECO:0000259" key="1">
    <source>
        <dbReference type="Pfam" id="PF00561"/>
    </source>
</evidence>
<organism evidence="2 3">
    <name type="scientific">Actinocatenispora rupis</name>
    <dbReference type="NCBI Taxonomy" id="519421"/>
    <lineage>
        <taxon>Bacteria</taxon>
        <taxon>Bacillati</taxon>
        <taxon>Actinomycetota</taxon>
        <taxon>Actinomycetes</taxon>
        <taxon>Micromonosporales</taxon>
        <taxon>Micromonosporaceae</taxon>
        <taxon>Actinocatenispora</taxon>
    </lineage>
</organism>
<evidence type="ECO:0000313" key="3">
    <source>
        <dbReference type="Proteomes" id="UP000612808"/>
    </source>
</evidence>
<dbReference type="InterPro" id="IPR029058">
    <property type="entry name" value="AB_hydrolase_fold"/>
</dbReference>
<protein>
    <submittedName>
        <fullName evidence="2">Lipase</fullName>
    </submittedName>
</protein>
<reference evidence="2" key="1">
    <citation type="submission" date="2021-01" db="EMBL/GenBank/DDBJ databases">
        <title>Whole genome shotgun sequence of Actinocatenispora rupis NBRC 107355.</title>
        <authorList>
            <person name="Komaki H."/>
            <person name="Tamura T."/>
        </authorList>
    </citation>
    <scope>NUCLEOTIDE SEQUENCE</scope>
    <source>
        <strain evidence="2">NBRC 107355</strain>
    </source>
</reference>
<dbReference type="Gene3D" id="3.40.50.1820">
    <property type="entry name" value="alpha/beta hydrolase"/>
    <property type="match status" value="1"/>
</dbReference>
<dbReference type="SUPFAM" id="SSF53474">
    <property type="entry name" value="alpha/beta-Hydrolases"/>
    <property type="match status" value="1"/>
</dbReference>
<dbReference type="InterPro" id="IPR000073">
    <property type="entry name" value="AB_hydrolase_1"/>
</dbReference>
<dbReference type="PRINTS" id="PR00412">
    <property type="entry name" value="EPOXHYDRLASE"/>
</dbReference>
<dbReference type="GO" id="GO:0016020">
    <property type="term" value="C:membrane"/>
    <property type="evidence" value="ECO:0007669"/>
    <property type="project" value="TreeGrafter"/>
</dbReference>
<dbReference type="InterPro" id="IPR000639">
    <property type="entry name" value="Epox_hydrolase-like"/>
</dbReference>
<comment type="caution">
    <text evidence="2">The sequence shown here is derived from an EMBL/GenBank/DDBJ whole genome shotgun (WGS) entry which is preliminary data.</text>
</comment>
<sequence>MATPDRRRRARTAGLLGAVVGVAAAGVAGGIAVQKLLVRKEKAGPDPYRDEPFDALPYDTETTVTTDGGVDLHVEVVEAPGRRKRSAPTVVLVHGYALDMGTFHFQRRALTEAGYRVVAYDQPGHGRSARAADGGYSIQALGSALWRVIEQVAPDGPLVLVGHSMGAMTIMALAEQHPQLFGRRGRVRAVALISTSAGKLSEVPLGLPNVLPRARARLLPVLAGAAKLTPGVIDRARGAATDVAYLLTRRYGFGGASPSPAVVAYVERMNERTSIEVIAGYLETLFTHSRYAVLSVLADTDVLVVAGDKDLFTPLAHAEEIARLLPTAELLVVPDSGHMALLEYPDVVNQALLALVERAGRKR</sequence>
<dbReference type="GO" id="GO:0047372">
    <property type="term" value="F:monoacylglycerol lipase activity"/>
    <property type="evidence" value="ECO:0007669"/>
    <property type="project" value="TreeGrafter"/>
</dbReference>
<accession>A0A8J3J7M5</accession>
<name>A0A8J3J7M5_9ACTN</name>
<feature type="domain" description="AB hydrolase-1" evidence="1">
    <location>
        <begin position="88"/>
        <end position="343"/>
    </location>
</feature>
<dbReference type="PANTHER" id="PTHR43798:SF5">
    <property type="entry name" value="MONOACYLGLYCEROL LIPASE ABHD6"/>
    <property type="match status" value="1"/>
</dbReference>
<keyword evidence="3" id="KW-1185">Reference proteome</keyword>
<dbReference type="GO" id="GO:0046464">
    <property type="term" value="P:acylglycerol catabolic process"/>
    <property type="evidence" value="ECO:0007669"/>
    <property type="project" value="TreeGrafter"/>
</dbReference>
<dbReference type="PRINTS" id="PR00111">
    <property type="entry name" value="ABHYDROLASE"/>
</dbReference>
<dbReference type="InterPro" id="IPR050266">
    <property type="entry name" value="AB_hydrolase_sf"/>
</dbReference>
<dbReference type="PANTHER" id="PTHR43798">
    <property type="entry name" value="MONOACYLGLYCEROL LIPASE"/>
    <property type="match status" value="1"/>
</dbReference>
<dbReference type="EMBL" id="BOMB01000013">
    <property type="protein sequence ID" value="GID11637.1"/>
    <property type="molecule type" value="Genomic_DNA"/>
</dbReference>
<dbReference type="RefSeq" id="WP_203657644.1">
    <property type="nucleotide sequence ID" value="NZ_BAAAZM010000001.1"/>
</dbReference>
<gene>
    <name evidence="2" type="ORF">Aru02nite_25260</name>
</gene>